<keyword evidence="7" id="KW-0547">Nucleotide-binding</keyword>
<keyword evidence="6 13" id="KW-0812">Transmembrane</keyword>
<dbReference type="Proteomes" id="UP000095003">
    <property type="component" value="Unassembled WGS sequence"/>
</dbReference>
<dbReference type="GeneID" id="93299908"/>
<dbReference type="Gene3D" id="1.20.120.620">
    <property type="entry name" value="Backbone structure of the membrane domain of e. Coli histidine kinase receptor kdpd"/>
    <property type="match status" value="1"/>
</dbReference>
<dbReference type="EMBL" id="MCGH01000002">
    <property type="protein sequence ID" value="ODM05317.1"/>
    <property type="molecule type" value="Genomic_DNA"/>
</dbReference>
<comment type="catalytic activity">
    <reaction evidence="1">
        <text>ATP + protein L-histidine = ADP + protein N-phospho-L-histidine.</text>
        <dbReference type="EC" id="2.7.13.3"/>
    </reaction>
</comment>
<dbReference type="Pfam" id="PF00512">
    <property type="entry name" value="HisKA"/>
    <property type="match status" value="1"/>
</dbReference>
<dbReference type="Gene3D" id="3.30.565.10">
    <property type="entry name" value="Histidine kinase-like ATPase, C-terminal domain"/>
    <property type="match status" value="1"/>
</dbReference>
<proteinExistence type="predicted"/>
<evidence type="ECO:0000313" key="16">
    <source>
        <dbReference type="EMBL" id="ODM13701.1"/>
    </source>
</evidence>
<dbReference type="InterPro" id="IPR003594">
    <property type="entry name" value="HATPase_dom"/>
</dbReference>
<keyword evidence="8" id="KW-0418">Kinase</keyword>
<evidence type="ECO:0000313" key="17">
    <source>
        <dbReference type="Proteomes" id="UP000094067"/>
    </source>
</evidence>
<keyword evidence="12 13" id="KW-0472">Membrane</keyword>
<dbReference type="PROSITE" id="PS50109">
    <property type="entry name" value="HIS_KIN"/>
    <property type="match status" value="1"/>
</dbReference>
<evidence type="ECO:0000313" key="15">
    <source>
        <dbReference type="EMBL" id="ODM05317.1"/>
    </source>
</evidence>
<name>A0A1E3AYV8_9FIRM</name>
<feature type="transmembrane region" description="Helical" evidence="13">
    <location>
        <begin position="20"/>
        <end position="37"/>
    </location>
</feature>
<dbReference type="PATRIC" id="fig|1432052.3.peg.1555"/>
<dbReference type="InterPro" id="IPR052023">
    <property type="entry name" value="Histidine_kinase_KdpD"/>
</dbReference>
<evidence type="ECO:0000256" key="3">
    <source>
        <dbReference type="ARBA" id="ARBA00012438"/>
    </source>
</evidence>
<evidence type="ECO:0000256" key="4">
    <source>
        <dbReference type="ARBA" id="ARBA00022553"/>
    </source>
</evidence>
<gene>
    <name evidence="16" type="primary">kdpD_3</name>
    <name evidence="15" type="synonym">kdpD_1</name>
    <name evidence="16" type="ORF">BEH84_01420</name>
    <name evidence="15" type="ORF">BEI61_01202</name>
</gene>
<dbReference type="PANTHER" id="PTHR45569">
    <property type="entry name" value="SENSOR PROTEIN KDPD"/>
    <property type="match status" value="1"/>
</dbReference>
<dbReference type="Pfam" id="PF13493">
    <property type="entry name" value="DUF4118"/>
    <property type="match status" value="1"/>
</dbReference>
<feature type="transmembrane region" description="Helical" evidence="13">
    <location>
        <begin position="43"/>
        <end position="59"/>
    </location>
</feature>
<evidence type="ECO:0000256" key="8">
    <source>
        <dbReference type="ARBA" id="ARBA00022777"/>
    </source>
</evidence>
<dbReference type="InterPro" id="IPR036097">
    <property type="entry name" value="HisK_dim/P_sf"/>
</dbReference>
<dbReference type="SMART" id="SM00387">
    <property type="entry name" value="HATPase_c"/>
    <property type="match status" value="1"/>
</dbReference>
<organism evidence="16 18">
    <name type="scientific">Eisenbergiella tayi</name>
    <dbReference type="NCBI Taxonomy" id="1432052"/>
    <lineage>
        <taxon>Bacteria</taxon>
        <taxon>Bacillati</taxon>
        <taxon>Bacillota</taxon>
        <taxon>Clostridia</taxon>
        <taxon>Lachnospirales</taxon>
        <taxon>Lachnospiraceae</taxon>
        <taxon>Eisenbergiella</taxon>
    </lineage>
</organism>
<keyword evidence="5 16" id="KW-0808">Transferase</keyword>
<evidence type="ECO:0000256" key="11">
    <source>
        <dbReference type="ARBA" id="ARBA00023012"/>
    </source>
</evidence>
<dbReference type="InterPro" id="IPR025201">
    <property type="entry name" value="KdpD_TM"/>
</dbReference>
<dbReference type="PRINTS" id="PR00344">
    <property type="entry name" value="BCTRLSENSOR"/>
</dbReference>
<dbReference type="Proteomes" id="UP000094067">
    <property type="component" value="Unassembled WGS sequence"/>
</dbReference>
<keyword evidence="10 13" id="KW-1133">Transmembrane helix</keyword>
<evidence type="ECO:0000313" key="18">
    <source>
        <dbReference type="Proteomes" id="UP000095003"/>
    </source>
</evidence>
<dbReference type="GO" id="GO:0005886">
    <property type="term" value="C:plasma membrane"/>
    <property type="evidence" value="ECO:0007669"/>
    <property type="project" value="TreeGrafter"/>
</dbReference>
<dbReference type="InterPro" id="IPR004358">
    <property type="entry name" value="Sig_transdc_His_kin-like_C"/>
</dbReference>
<evidence type="ECO:0000256" key="2">
    <source>
        <dbReference type="ARBA" id="ARBA00004141"/>
    </source>
</evidence>
<dbReference type="PANTHER" id="PTHR45569:SF1">
    <property type="entry name" value="SENSOR PROTEIN KDPD"/>
    <property type="match status" value="1"/>
</dbReference>
<dbReference type="RefSeq" id="WP_242877664.1">
    <property type="nucleotide sequence ID" value="NZ_DBFYTC010000080.1"/>
</dbReference>
<feature type="transmembrane region" description="Helical" evidence="13">
    <location>
        <begin position="95"/>
        <end position="113"/>
    </location>
</feature>
<protein>
    <recommendedName>
        <fullName evidence="3">histidine kinase</fullName>
        <ecNumber evidence="3">2.7.13.3</ecNumber>
    </recommendedName>
</protein>
<evidence type="ECO:0000256" key="13">
    <source>
        <dbReference type="SAM" id="Phobius"/>
    </source>
</evidence>
<dbReference type="Gene3D" id="1.10.287.130">
    <property type="match status" value="1"/>
</dbReference>
<dbReference type="CDD" id="cd00082">
    <property type="entry name" value="HisKA"/>
    <property type="match status" value="1"/>
</dbReference>
<dbReference type="SMART" id="SM00388">
    <property type="entry name" value="HisKA"/>
    <property type="match status" value="1"/>
</dbReference>
<keyword evidence="9" id="KW-0067">ATP-binding</keyword>
<dbReference type="Pfam" id="PF02518">
    <property type="entry name" value="HATPase_c"/>
    <property type="match status" value="1"/>
</dbReference>
<dbReference type="GO" id="GO:0000155">
    <property type="term" value="F:phosphorelay sensor kinase activity"/>
    <property type="evidence" value="ECO:0007669"/>
    <property type="project" value="InterPro"/>
</dbReference>
<comment type="caution">
    <text evidence="16">The sequence shown here is derived from an EMBL/GenBank/DDBJ whole genome shotgun (WGS) entry which is preliminary data.</text>
</comment>
<dbReference type="EMBL" id="MCGI01000001">
    <property type="protein sequence ID" value="ODM13701.1"/>
    <property type="molecule type" value="Genomic_DNA"/>
</dbReference>
<feature type="domain" description="Histidine kinase" evidence="14">
    <location>
        <begin position="155"/>
        <end position="372"/>
    </location>
</feature>
<evidence type="ECO:0000256" key="7">
    <source>
        <dbReference type="ARBA" id="ARBA00022741"/>
    </source>
</evidence>
<dbReference type="EC" id="2.7.13.3" evidence="3"/>
<evidence type="ECO:0000256" key="9">
    <source>
        <dbReference type="ARBA" id="ARBA00022840"/>
    </source>
</evidence>
<evidence type="ECO:0000256" key="1">
    <source>
        <dbReference type="ARBA" id="ARBA00000085"/>
    </source>
</evidence>
<evidence type="ECO:0000256" key="6">
    <source>
        <dbReference type="ARBA" id="ARBA00022692"/>
    </source>
</evidence>
<dbReference type="InterPro" id="IPR005467">
    <property type="entry name" value="His_kinase_dom"/>
</dbReference>
<dbReference type="GO" id="GO:0005524">
    <property type="term" value="F:ATP binding"/>
    <property type="evidence" value="ECO:0007669"/>
    <property type="project" value="UniProtKB-KW"/>
</dbReference>
<dbReference type="AlphaFoldDB" id="A0A1E3AYV8"/>
<dbReference type="InterPro" id="IPR036890">
    <property type="entry name" value="HATPase_C_sf"/>
</dbReference>
<evidence type="ECO:0000256" key="10">
    <source>
        <dbReference type="ARBA" id="ARBA00022989"/>
    </source>
</evidence>
<dbReference type="SUPFAM" id="SSF55874">
    <property type="entry name" value="ATPase domain of HSP90 chaperone/DNA topoisomerase II/histidine kinase"/>
    <property type="match status" value="1"/>
</dbReference>
<sequence>MKKKMERFFGTHQLRYACRLAGIMLITSLFSFLLHWLGIGKENILMLFIVGVLLVAYCTNGYPYGVTASVVSVMVFNYLFTEPVRTFSISNQDDVILLLFFLVAALISSNLTVRFRKQVEVARKNEQLAEQLTMEQERIKFAMEKEQMRSNLLRSISHDLRTPLTGIAGASSLIAESGDKMDPESIMSLGKDINEQADWLIQLVENILNMTKIDSGKLVVEKKPEAVEDVITNALAYVKGRRKQRRVEIDIPEEMLLVKMDGKMIVQVLINLLDNAIKHTKEDGVILIKAQKEDKGVWFYVEDDGTGIEEKIKERIFDEFVTFRPVSRDTGKGIGLGLAICKAIVTAHGGTIDASNREEGGASFRFFLPFEDRNGKDSR</sequence>
<dbReference type="CDD" id="cd00075">
    <property type="entry name" value="HATPase"/>
    <property type="match status" value="1"/>
</dbReference>
<accession>A0A1E3AYV8</accession>
<evidence type="ECO:0000259" key="14">
    <source>
        <dbReference type="PROSITE" id="PS50109"/>
    </source>
</evidence>
<reference evidence="17 18" key="1">
    <citation type="submission" date="2016-07" db="EMBL/GenBank/DDBJ databases">
        <title>Characterization of isolates of Eisenbergiella tayi derived from blood cultures, using whole genome sequencing.</title>
        <authorList>
            <person name="Burdz T."/>
            <person name="Wiebe D."/>
            <person name="Huynh C."/>
            <person name="Bernard K."/>
        </authorList>
    </citation>
    <scope>NUCLEOTIDE SEQUENCE [LARGE SCALE GENOMIC DNA]</scope>
    <source>
        <strain evidence="15 17">NML 110608</strain>
        <strain evidence="16 18">NML 120489</strain>
    </source>
</reference>
<keyword evidence="11" id="KW-0902">Two-component regulatory system</keyword>
<dbReference type="InterPro" id="IPR038318">
    <property type="entry name" value="KdpD_sf"/>
</dbReference>
<dbReference type="InterPro" id="IPR003661">
    <property type="entry name" value="HisK_dim/P_dom"/>
</dbReference>
<dbReference type="SUPFAM" id="SSF47384">
    <property type="entry name" value="Homodimeric domain of signal transducing histidine kinase"/>
    <property type="match status" value="1"/>
</dbReference>
<dbReference type="FunFam" id="3.30.565.10:FF:000042">
    <property type="entry name" value="Two-component sensor histidine kinase KdpD"/>
    <property type="match status" value="1"/>
</dbReference>
<keyword evidence="4" id="KW-0597">Phosphoprotein</keyword>
<evidence type="ECO:0000256" key="12">
    <source>
        <dbReference type="ARBA" id="ARBA00023136"/>
    </source>
</evidence>
<comment type="subcellular location">
    <subcellularLocation>
        <location evidence="2">Membrane</location>
        <topology evidence="2">Multi-pass membrane protein</topology>
    </subcellularLocation>
</comment>
<evidence type="ECO:0000256" key="5">
    <source>
        <dbReference type="ARBA" id="ARBA00022679"/>
    </source>
</evidence>
<dbReference type="GO" id="GO:0042802">
    <property type="term" value="F:identical protein binding"/>
    <property type="evidence" value="ECO:0007669"/>
    <property type="project" value="UniProtKB-ARBA"/>
</dbReference>